<reference evidence="4 5" key="1">
    <citation type="submission" date="2022-03" db="EMBL/GenBank/DDBJ databases">
        <title>Mucilaginibacter sp. isolated from the gut of Protaetia brevitarsis seulensis larvae.</title>
        <authorList>
            <person name="Won M."/>
            <person name="Kim S.-J."/>
            <person name="Kwon S.-W."/>
        </authorList>
    </citation>
    <scope>NUCLEOTIDE SEQUENCE [LARGE SCALE GENOMIC DNA]</scope>
    <source>
        <strain evidence="4 5">CFWR-12</strain>
    </source>
</reference>
<comment type="similarity">
    <text evidence="1">Belongs to the Rv1128c/1148c/1588c/1702c/1945/3466 family.</text>
</comment>
<dbReference type="Pfam" id="PF01844">
    <property type="entry name" value="HNH"/>
    <property type="match status" value="1"/>
</dbReference>
<dbReference type="InterPro" id="IPR003615">
    <property type="entry name" value="HNH_nuc"/>
</dbReference>
<dbReference type="GO" id="GO:0004519">
    <property type="term" value="F:endonuclease activity"/>
    <property type="evidence" value="ECO:0007669"/>
    <property type="project" value="UniProtKB-KW"/>
</dbReference>
<evidence type="ECO:0000313" key="5">
    <source>
        <dbReference type="Proteomes" id="UP000832097"/>
    </source>
</evidence>
<name>A0ABY4C555_9MICO</name>
<protein>
    <submittedName>
        <fullName evidence="4">HNH endonuclease</fullName>
    </submittedName>
</protein>
<dbReference type="Pfam" id="PF02720">
    <property type="entry name" value="DUF222"/>
    <property type="match status" value="1"/>
</dbReference>
<evidence type="ECO:0000256" key="1">
    <source>
        <dbReference type="ARBA" id="ARBA00023450"/>
    </source>
</evidence>
<accession>A0ABY4C555</accession>
<keyword evidence="2" id="KW-0175">Coiled coil</keyword>
<dbReference type="CDD" id="cd00085">
    <property type="entry name" value="HNHc"/>
    <property type="match status" value="1"/>
</dbReference>
<dbReference type="RefSeq" id="WP_243558156.1">
    <property type="nucleotide sequence ID" value="NZ_CP094528.1"/>
</dbReference>
<dbReference type="Gene3D" id="1.10.30.50">
    <property type="match status" value="1"/>
</dbReference>
<keyword evidence="5" id="KW-1185">Reference proteome</keyword>
<dbReference type="InterPro" id="IPR003870">
    <property type="entry name" value="DUF222"/>
</dbReference>
<keyword evidence="4" id="KW-0378">Hydrolase</keyword>
<feature type="domain" description="HNH nuclease" evidence="3">
    <location>
        <begin position="321"/>
        <end position="373"/>
    </location>
</feature>
<dbReference type="Proteomes" id="UP000832097">
    <property type="component" value="Chromosome"/>
</dbReference>
<keyword evidence="4" id="KW-0255">Endonuclease</keyword>
<gene>
    <name evidence="4" type="ORF">MTO99_07320</name>
</gene>
<proteinExistence type="inferred from homology"/>
<evidence type="ECO:0000313" key="4">
    <source>
        <dbReference type="EMBL" id="UOE45557.1"/>
    </source>
</evidence>
<dbReference type="EMBL" id="CP094528">
    <property type="protein sequence ID" value="UOE45557.1"/>
    <property type="molecule type" value="Genomic_DNA"/>
</dbReference>
<dbReference type="InterPro" id="IPR002711">
    <property type="entry name" value="HNH"/>
</dbReference>
<organism evidence="4 5">
    <name type="scientific">Agromyces larvae</name>
    <dbReference type="NCBI Taxonomy" id="2929802"/>
    <lineage>
        <taxon>Bacteria</taxon>
        <taxon>Bacillati</taxon>
        <taxon>Actinomycetota</taxon>
        <taxon>Actinomycetes</taxon>
        <taxon>Micrococcales</taxon>
        <taxon>Microbacteriaceae</taxon>
        <taxon>Agromyces</taxon>
    </lineage>
</organism>
<evidence type="ECO:0000259" key="3">
    <source>
        <dbReference type="SMART" id="SM00507"/>
    </source>
</evidence>
<evidence type="ECO:0000256" key="2">
    <source>
        <dbReference type="SAM" id="Coils"/>
    </source>
</evidence>
<dbReference type="SMART" id="SM00507">
    <property type="entry name" value="HNHc"/>
    <property type="match status" value="1"/>
</dbReference>
<sequence>MPRAAAVRVEVALAEVAELENAIRAAQARQLELIAEASDAFVIDDEPAIGLTAGEAAELARRSFAAELAVTLRVHERTANGLVDEAGWLEVSGRATRAMLGRGEISMAHAREVIAQVLSVPEDARPALEAALLERAATRTPAQFRRIARRLRERMHPESGEIRRTAARAERRLWVEPADDGMAWLHLFIEAERAIAIEGRVRDLAGRAAGDRKAMGADLADVATALLLTGIAPTVAGEHLDDEAWRRVQSSIRPTVHVTVPVLALLGIGDAPAELEGYGPIDSATATALAGNATSWRRILTHPETGAFLSYGRDTYRVPADLAGYVRVRDGTCRFPNCSRPASRTDLDHTDDWADGGATDAANLACLCRAHHRVKHHGGWRVRQLGGGRLEWTSPTGRVHVTEPEYAFAQGAGVGAGP</sequence>
<keyword evidence="4" id="KW-0540">Nuclease</keyword>
<feature type="coiled-coil region" evidence="2">
    <location>
        <begin position="9"/>
        <end position="36"/>
    </location>
</feature>